<accession>A0ABN6KIT7</accession>
<dbReference type="NCBIfam" id="NF047779">
    <property type="entry name" value="Omp85_fam"/>
    <property type="match status" value="1"/>
</dbReference>
<organism evidence="6 7">
    <name type="scientific">Leptospira kobayashii</name>
    <dbReference type="NCBI Taxonomy" id="1917830"/>
    <lineage>
        <taxon>Bacteria</taxon>
        <taxon>Pseudomonadati</taxon>
        <taxon>Spirochaetota</taxon>
        <taxon>Spirochaetia</taxon>
        <taxon>Leptospirales</taxon>
        <taxon>Leptospiraceae</taxon>
        <taxon>Leptospira</taxon>
    </lineage>
</organism>
<gene>
    <name evidence="6" type="ORF">LPTSP3_g36550</name>
</gene>
<dbReference type="Proteomes" id="UP000245263">
    <property type="component" value="Chromosome 2"/>
</dbReference>
<evidence type="ECO:0000259" key="4">
    <source>
        <dbReference type="Pfam" id="PF01103"/>
    </source>
</evidence>
<feature type="signal peptide" evidence="3">
    <location>
        <begin position="1"/>
        <end position="25"/>
    </location>
</feature>
<evidence type="ECO:0000313" key="7">
    <source>
        <dbReference type="Proteomes" id="UP000245263"/>
    </source>
</evidence>
<sequence>MQRFKLLKPCLILSIYYFLSVGLFAQTQDLDKPQDKPKIQEPIPSWIGDFKKLDAKELAGKREGWYATGLPLIGNDAVSGKGGGLIANLFYNGKKDSPSFQYTPYEYSISTGAYNSTRGTQNYFVSLDAPYFLDSPYRLKTFVGHDTNLHNQYFGLGSSSLAPLKYSDRNQPDGEMHRNASYTDFESANSYYTSKGVGREAVSTQRKNEYRFETTYAQFFLDKTIHKIFRLWGGAEFSKNIVRRYDGEWTKAKDPYFGVDVPVQEDISDISRDASRGKLIGEKGGNLNYLRGGIAYDTRDYEPDPDSGWLIEYNFNRAERMIGSDFSYLRHMVQAKNFWQPFPHYFEELVIAQRVALTRIDGNVPFFEYRYLYSIDGPMGALGGQNTLRGYRQERFYGPVMGFYNFELRWRFASFELWDQNFQVSLVPFYDIGQVWDRMREISTQGYKHSRGMGMRIIWDQATVILMDMAFSKEDSLFYLDMGHTF</sequence>
<dbReference type="InterPro" id="IPR000184">
    <property type="entry name" value="Bac_surfAg_D15"/>
</dbReference>
<keyword evidence="2" id="KW-0472">Membrane</keyword>
<feature type="domain" description="Bacterial surface antigen (D15)" evidence="4">
    <location>
        <begin position="119"/>
        <end position="463"/>
    </location>
</feature>
<keyword evidence="3" id="KW-0732">Signal</keyword>
<evidence type="ECO:0000256" key="2">
    <source>
        <dbReference type="ARBA" id="ARBA00023136"/>
    </source>
</evidence>
<dbReference type="RefSeq" id="WP_242935461.1">
    <property type="nucleotide sequence ID" value="NZ_AP025029.1"/>
</dbReference>
<dbReference type="Pfam" id="PF19412">
    <property type="entry name" value="DUF5982"/>
    <property type="match status" value="1"/>
</dbReference>
<evidence type="ECO:0000313" key="6">
    <source>
        <dbReference type="EMBL" id="BDA80725.1"/>
    </source>
</evidence>
<dbReference type="EMBL" id="AP025029">
    <property type="protein sequence ID" value="BDA80725.1"/>
    <property type="molecule type" value="Genomic_DNA"/>
</dbReference>
<dbReference type="Pfam" id="PF01103">
    <property type="entry name" value="Omp85"/>
    <property type="match status" value="1"/>
</dbReference>
<dbReference type="InterPro" id="IPR046024">
    <property type="entry name" value="DUF5982"/>
</dbReference>
<dbReference type="Gene3D" id="2.40.160.50">
    <property type="entry name" value="membrane protein fhac: a member of the omp85/tpsb transporter family"/>
    <property type="match status" value="1"/>
</dbReference>
<dbReference type="PANTHER" id="PTHR34597">
    <property type="entry name" value="SLR1661 PROTEIN"/>
    <property type="match status" value="1"/>
</dbReference>
<dbReference type="InterPro" id="IPR051544">
    <property type="entry name" value="TPS_OM_transporter"/>
</dbReference>
<feature type="chain" id="PRO_5045707084" evidence="3">
    <location>
        <begin position="26"/>
        <end position="486"/>
    </location>
</feature>
<feature type="domain" description="DUF5982" evidence="5">
    <location>
        <begin position="44"/>
        <end position="106"/>
    </location>
</feature>
<dbReference type="PANTHER" id="PTHR34597:SF3">
    <property type="entry name" value="OUTER MEMBRANE TRANSPORTER CDIB"/>
    <property type="match status" value="1"/>
</dbReference>
<name>A0ABN6KIT7_9LEPT</name>
<evidence type="ECO:0000256" key="3">
    <source>
        <dbReference type="SAM" id="SignalP"/>
    </source>
</evidence>
<evidence type="ECO:0000256" key="1">
    <source>
        <dbReference type="ARBA" id="ARBA00004370"/>
    </source>
</evidence>
<protein>
    <submittedName>
        <fullName evidence="6">Membrane protein</fullName>
    </submittedName>
</protein>
<reference evidence="6 7" key="1">
    <citation type="submission" date="2021-08" db="EMBL/GenBank/DDBJ databases">
        <title>Complete genome sequence of Leptospira kobayashii strain E30.</title>
        <authorList>
            <person name="Nakao R."/>
            <person name="Nakamura S."/>
            <person name="Masuzawa T."/>
            <person name="Koizumi N."/>
        </authorList>
    </citation>
    <scope>NUCLEOTIDE SEQUENCE [LARGE SCALE GENOMIC DNA]</scope>
    <source>
        <strain evidence="6 7">E30</strain>
    </source>
</reference>
<comment type="subcellular location">
    <subcellularLocation>
        <location evidence="1">Membrane</location>
    </subcellularLocation>
</comment>
<evidence type="ECO:0000259" key="5">
    <source>
        <dbReference type="Pfam" id="PF19412"/>
    </source>
</evidence>
<proteinExistence type="predicted"/>
<keyword evidence="7" id="KW-1185">Reference proteome</keyword>